<dbReference type="PROSITE" id="PS00018">
    <property type="entry name" value="EF_HAND_1"/>
    <property type="match status" value="1"/>
</dbReference>
<comment type="subcellular location">
    <subcellularLocation>
        <location evidence="1">Membrane</location>
    </subcellularLocation>
</comment>
<feature type="transmembrane region" description="Helical" evidence="8">
    <location>
        <begin position="3116"/>
        <end position="3138"/>
    </location>
</feature>
<comment type="caution">
    <text evidence="10">The sequence shown here is derived from an EMBL/GenBank/DDBJ whole genome shotgun (WGS) entry which is preliminary data.</text>
</comment>
<dbReference type="Pfam" id="PF13499">
    <property type="entry name" value="EF-hand_7"/>
    <property type="match status" value="1"/>
</dbReference>
<dbReference type="InterPro" id="IPR002909">
    <property type="entry name" value="IPT_dom"/>
</dbReference>
<proteinExistence type="predicted"/>
<evidence type="ECO:0000259" key="9">
    <source>
        <dbReference type="PROSITE" id="PS50222"/>
    </source>
</evidence>
<dbReference type="CDD" id="cd00051">
    <property type="entry name" value="EFh"/>
    <property type="match status" value="1"/>
</dbReference>
<keyword evidence="4" id="KW-0106">Calcium</keyword>
<feature type="compositionally biased region" description="Pro residues" evidence="7">
    <location>
        <begin position="3372"/>
        <end position="3387"/>
    </location>
</feature>
<gene>
    <name evidence="10" type="ORF">KFE25_012990</name>
</gene>
<evidence type="ECO:0000256" key="8">
    <source>
        <dbReference type="SAM" id="Phobius"/>
    </source>
</evidence>
<dbReference type="Gene3D" id="1.10.238.10">
    <property type="entry name" value="EF-hand"/>
    <property type="match status" value="1"/>
</dbReference>
<feature type="compositionally biased region" description="Pro residues" evidence="7">
    <location>
        <begin position="3398"/>
        <end position="3408"/>
    </location>
</feature>
<keyword evidence="3" id="KW-0677">Repeat</keyword>
<dbReference type="GO" id="GO:0005509">
    <property type="term" value="F:calcium ion binding"/>
    <property type="evidence" value="ECO:0007669"/>
    <property type="project" value="InterPro"/>
</dbReference>
<dbReference type="GO" id="GO:0006816">
    <property type="term" value="P:calcium ion transport"/>
    <property type="evidence" value="ECO:0007669"/>
    <property type="project" value="TreeGrafter"/>
</dbReference>
<evidence type="ECO:0000256" key="5">
    <source>
        <dbReference type="ARBA" id="ARBA00022989"/>
    </source>
</evidence>
<feature type="region of interest" description="Disordered" evidence="7">
    <location>
        <begin position="3293"/>
        <end position="3509"/>
    </location>
</feature>
<feature type="domain" description="EF-hand" evidence="9">
    <location>
        <begin position="3559"/>
        <end position="3594"/>
    </location>
</feature>
<dbReference type="Pfam" id="PF01833">
    <property type="entry name" value="TIG"/>
    <property type="match status" value="1"/>
</dbReference>
<dbReference type="InterPro" id="IPR000203">
    <property type="entry name" value="GPS"/>
</dbReference>
<evidence type="ECO:0000256" key="3">
    <source>
        <dbReference type="ARBA" id="ARBA00022737"/>
    </source>
</evidence>
<dbReference type="InterPro" id="IPR046338">
    <property type="entry name" value="GAIN_dom_sf"/>
</dbReference>
<evidence type="ECO:0000256" key="4">
    <source>
        <dbReference type="ARBA" id="ARBA00022837"/>
    </source>
</evidence>
<dbReference type="CDD" id="cd00603">
    <property type="entry name" value="IPT_PCSR"/>
    <property type="match status" value="1"/>
</dbReference>
<evidence type="ECO:0000256" key="1">
    <source>
        <dbReference type="ARBA" id="ARBA00004370"/>
    </source>
</evidence>
<evidence type="ECO:0000256" key="6">
    <source>
        <dbReference type="ARBA" id="ARBA00023136"/>
    </source>
</evidence>
<dbReference type="InterPro" id="IPR002048">
    <property type="entry name" value="EF_hand_dom"/>
</dbReference>
<evidence type="ECO:0000313" key="10">
    <source>
        <dbReference type="EMBL" id="KAG8459354.1"/>
    </source>
</evidence>
<dbReference type="Gene3D" id="2.60.40.10">
    <property type="entry name" value="Immunoglobulins"/>
    <property type="match status" value="3"/>
</dbReference>
<dbReference type="Pfam" id="PF01825">
    <property type="entry name" value="GPS"/>
    <property type="match status" value="1"/>
</dbReference>
<dbReference type="SUPFAM" id="SSF81296">
    <property type="entry name" value="E set domains"/>
    <property type="match status" value="2"/>
</dbReference>
<dbReference type="SMART" id="SM00303">
    <property type="entry name" value="GPS"/>
    <property type="match status" value="1"/>
</dbReference>
<keyword evidence="5 8" id="KW-1133">Transmembrane helix</keyword>
<dbReference type="Proteomes" id="UP000751190">
    <property type="component" value="Unassembled WGS sequence"/>
</dbReference>
<feature type="compositionally biased region" description="Pro residues" evidence="7">
    <location>
        <begin position="3456"/>
        <end position="3475"/>
    </location>
</feature>
<feature type="compositionally biased region" description="Basic and acidic residues" evidence="7">
    <location>
        <begin position="3329"/>
        <end position="3343"/>
    </location>
</feature>
<dbReference type="Pfam" id="PF02010">
    <property type="entry name" value="REJ"/>
    <property type="match status" value="1"/>
</dbReference>
<feature type="region of interest" description="Disordered" evidence="7">
    <location>
        <begin position="3221"/>
        <end position="3242"/>
    </location>
</feature>
<dbReference type="InterPro" id="IPR011992">
    <property type="entry name" value="EF-hand-dom_pair"/>
</dbReference>
<feature type="compositionally biased region" description="Pro residues" evidence="7">
    <location>
        <begin position="3484"/>
        <end position="3500"/>
    </location>
</feature>
<dbReference type="PROSITE" id="PS50096">
    <property type="entry name" value="IQ"/>
    <property type="match status" value="1"/>
</dbReference>
<dbReference type="GO" id="GO:0005261">
    <property type="term" value="F:monoatomic cation channel activity"/>
    <property type="evidence" value="ECO:0007669"/>
    <property type="project" value="TreeGrafter"/>
</dbReference>
<evidence type="ECO:0000313" key="11">
    <source>
        <dbReference type="Proteomes" id="UP000751190"/>
    </source>
</evidence>
<dbReference type="SMART" id="SM00429">
    <property type="entry name" value="IPT"/>
    <property type="match status" value="2"/>
</dbReference>
<dbReference type="PANTHER" id="PTHR46730">
    <property type="entry name" value="POLYCYSTIN-1"/>
    <property type="match status" value="1"/>
</dbReference>
<dbReference type="EMBL" id="JAGTXO010000041">
    <property type="protein sequence ID" value="KAG8459354.1"/>
    <property type="molecule type" value="Genomic_DNA"/>
</dbReference>
<evidence type="ECO:0000256" key="2">
    <source>
        <dbReference type="ARBA" id="ARBA00022692"/>
    </source>
</evidence>
<dbReference type="GO" id="GO:0005886">
    <property type="term" value="C:plasma membrane"/>
    <property type="evidence" value="ECO:0007669"/>
    <property type="project" value="TreeGrafter"/>
</dbReference>
<organism evidence="10 11">
    <name type="scientific">Diacronema lutheri</name>
    <name type="common">Unicellular marine alga</name>
    <name type="synonym">Monochrysis lutheri</name>
    <dbReference type="NCBI Taxonomy" id="2081491"/>
    <lineage>
        <taxon>Eukaryota</taxon>
        <taxon>Haptista</taxon>
        <taxon>Haptophyta</taxon>
        <taxon>Pavlovophyceae</taxon>
        <taxon>Pavlovales</taxon>
        <taxon>Pavlovaceae</taxon>
        <taxon>Diacronema</taxon>
    </lineage>
</organism>
<keyword evidence="6 8" id="KW-0472">Membrane</keyword>
<dbReference type="Gene3D" id="2.60.220.50">
    <property type="match status" value="1"/>
</dbReference>
<dbReference type="OrthoDB" id="186625at2759"/>
<feature type="transmembrane region" description="Helical" evidence="8">
    <location>
        <begin position="3666"/>
        <end position="3686"/>
    </location>
</feature>
<dbReference type="InterPro" id="IPR013783">
    <property type="entry name" value="Ig-like_fold"/>
</dbReference>
<dbReference type="InterPro" id="IPR014756">
    <property type="entry name" value="Ig_E-set"/>
</dbReference>
<keyword evidence="11" id="KW-1185">Reference proteome</keyword>
<dbReference type="CDD" id="cd00102">
    <property type="entry name" value="IPT"/>
    <property type="match status" value="1"/>
</dbReference>
<name>A0A8J6C3I5_DIALT</name>
<dbReference type="SMART" id="SM00054">
    <property type="entry name" value="EFh"/>
    <property type="match status" value="2"/>
</dbReference>
<feature type="compositionally biased region" description="Low complexity" evidence="7">
    <location>
        <begin position="3418"/>
        <end position="3429"/>
    </location>
</feature>
<feature type="compositionally biased region" description="Low complexity" evidence="7">
    <location>
        <begin position="3388"/>
        <end position="3397"/>
    </location>
</feature>
<protein>
    <recommendedName>
        <fullName evidence="9">EF-hand domain-containing protein</fullName>
    </recommendedName>
</protein>
<dbReference type="InterPro" id="IPR018247">
    <property type="entry name" value="EF_Hand_1_Ca_BS"/>
</dbReference>
<keyword evidence="2 8" id="KW-0812">Transmembrane</keyword>
<dbReference type="PROSITE" id="PS50222">
    <property type="entry name" value="EF_HAND_2"/>
    <property type="match status" value="1"/>
</dbReference>
<feature type="transmembrane region" description="Helical" evidence="8">
    <location>
        <begin position="2926"/>
        <end position="2947"/>
    </location>
</feature>
<sequence length="3751" mass="379363">MPDTAGTLSDVLAVLVSARAELEGAVQLQLVHSPREILPGCTDAAAFNYESGALFGGAELPPPPKRENATVVTAVVGVAELVDVGAQLRGLTEGSELFWAAHLDVLDGTCDGAAPRAELGGLQLLDAGGRALFTASLAGYGYRLCCRRLADNAFALDAQLLLDVFEVASLSGRSYASRGVPTDIRFSGTGVSTGDAAKWLRAGGEDCATPADDALGGEQLLSGARATFAFEQLAPGLVLCYAFAGEPYRLYANLTLDVLGLGEPPIGAPALDGAGDVALRAVAGVAARLQLNGVGLSVADSAKWVRADAANCAAAADVALGGEQRPLAADMAMLFAMQAGARGLRLCYRLRTEPFALYSAWVADALAVSSPVRTIALAGFAQRVTFAGVGVRAGDRARWVRAGAAGCAESAAAEAVVSEGGVAIFTFATPALGMALCYRFGNESDAPFAPFGAVRADALGVTSPSRPSAAVVGAAEVLALDGVGLEASDLAFWAARGADCATASADGAYGGLLNVSASLSIAFTIQLPAPAGLVLCYRFARRGGAFAQVLDVSLVALATYLVSGPALTTAVAGVRAPIALQGLGLGVGATDSAAWLAPNASLPEADALRALQAACTAGEIDAALGGEVRIAQGGAVGLFAPTAPTPAGLARLCYKFSGKPRALWPAVQLRVLGISSPARSVAVRDAPKLLTLRGVGLATGDRAQWLPASAGACNDALAEVRAGLGGVQPVTVGADGLARARFLFERTSASAGIAGLQLCYAFGDRPFAPFAGVRLSVFGLSGPIASTLVASVPETIAFVGHGVGAGDTAAWVDAAAADCADAAAFGVPVGADGTARFAFDEGALGLRLCYAFAGEPFALHANLTLDVLQVREPLDSLALARAAAAEEIAFAGVGVRAGDVARWVAVDAAGGASCAQAGDAGAVGFVGPAAQLSANMTAAFAFDSAVRDARLCYRHAGAEEAFVLYTAIRLVVAEVQGPARTVAVAGTREPLVFSGVGLASGDSALWVVSAAECTDVAGGPIALAAFGGLLAVGAASAAPFRPTARQLGLSLCYRFRTKPYAHYPAITLDVLGLVALVTPNAPVGSVGESMEVGFDGVGVANGDRAYWAPRGTTSCAAVPPLAMLGGLQTVTSARASFEMRRGAGGIGYALCYAFGAEPFVAYPALSIDVLEVTGPLASVAVRAEPFALTFTGVGVGAGDEAVWVGGSAPEAAAACAAASAGSTVGGGARAVVQAGGGASFSIGEVSAGLRLCYRFARAGSAVAFRLVDSVSLSATLPSDPFASATITRLVPTGAALGRATSVTVFGSGFGAQAIAKVAILRCALGSGERVPVVSVSVGQIVCALPALLTVGAMPLSLVAEELSDVTGLPREPIVVSNDFAVYDSALIFASAIAPAGVPQGAAGALVTVRGGGLVDYGALAVRFKLASGDRDVSATMPDQGGGEVVCAAPVVSPNEQSPQAVPIEVALDGQAFVPTGLALTFYTAAVRTGVPLGAPLGAQSALTLTGSGFVDLPGGPSCVYAAADGSAVISVGAAFVSASSVVCSAPGAATASDGAYTVSLSLNRLDLVPAFFESASFYLYDARLITVAALSPPGGPVTGGTALTLTGTGFRALGAGQLCCSFGRACRCDAPATLLAPVGGATRARCVTPARASGRAGAVGVELTLSGGLDGSFSSSGRTFYYYRQPTVTAISPPEGSADGGTITTIVGSGFERLAGAAGVADGASVAALRALLRVRFGPVVAGPPVSVSDTLIVQEAAWGAEGPVRVTVALNGVQFAPADGASAPLFTLRGLHSPEIVLAAFSPQATQLLVHFDPQPTDRARMFGAQPCARVLDDATVARLRGSSASAPICFWRSDTLLLAQLNALTALRPGDTIGVRPGALGPANLASSCTAALCAASSARIDIDEACGAASCAQPVAALSGPRQISNCPRSTLRLDASASFAAGIALPSYAWRVDPGRSDDAPALNARLRALDGPGAALLEIDLSVGSSFVFLLQVTSFLGVRSDVLEWAVTRNGLAAPSLEIDGPSELVARPSATLLLQGRAELASCWTLDDATILFAWELLATEDAVAGSGDAARAPVPVLGETSLPALSLPPLTLSVGVVYTFQLSARMAADPTATLSTAAARVSVAAQPLVPRIAGGDRTVSSRAPFEIDASASFDPNELDDASSSVDSGLVFSWALARVTDELVGSAEPIALPTGVDGSARALALGAGSLPADLYVASLTLSKPSSQFGLAPASAAVRVRVVPADVPSILIEPLTAIKLNPTWSRPVDALRIVTSLDARAEADAAAGLVQWSYAWRAFTAVGGSDGQGALARVDASLDLADDAAVTVTGASGPNLVLRSGVLTASALYVFELTVSGAGQSATASVEVVVNRPPYGGQLVVAPLSGGVALHTLFHMSASAWTDDTEDLPLLYLFDARLPGAPFAQPLRERQLSSNTRTYLPAGEIELGVTVSDFYGAAASEARVVQVDAPAHVDCETVRGALDAASTAVLIGNAGRANQLLAAIAALGGNTTNCSAGDGGSAALLGRRLQANGTSADAGVVERMLLVSASAASSSASTPISRKQSASVLFTILDAGLASGGGAGLSGGAQAAGLGQLASLVNASREDGVDEATAASVIGALDAALGSAASGLNEAEAASVADGATGAAKGLAASLLSGTASGEGSSALGAGVNVSAARATVAQIAASNVGAPGTTGGVSLPAAILNGQPAGVVDDGVDVVLYAFERNVLGEPTAQAAGAGAPPTADGGAVRLGPLQTAVFTVALLPAGDASELDISGLSQPLLVSIPLAPQPPNEAQPGAAGDCREYNFCSGRGACVQGACACAPRFSGANCALVPQCRFWDEALGVWSMRGCRTVAPPSGAEDGLLWCACTHLTSFGGVTVPSSLAEAQADAEAVRVNTFSGEQFVAAITDFDFDENPYVYSLVLALAAANCASMLAFCARDRYERRQVAKRREARARALLKEVGSASDELKVRIDTLAEQDKARAERAVIAVQRHVRGALARRRSHAQLGVGVGGSGGSAAPRRLKARTEQTLAWLRRQVITAVESEHTVLGLWFGDADGVHRAELCQTFWCLVMLGLVIECMLYQPTSGSASVGVDEQAPRPLVSINVVQLLIVAAITSALCIPAVVLFKLVFTLGYGRNVPVVARFFSAIDVDGQEDAVLNELKRREAVRRASLDAGLTDAAARRVSSRARSRAAAKYAAPAAAATAVEPEARRDAALHAKPAPPTASPGAQYARERVVPRATAASAAACIAPASAAPADDSTGACGSPVYVGASGSPTRGFLSSLSASDSPRRQLAGAVRASSRVGANEQALPAAVVRARDETRASFERCEHAAPPGAQGEAAMPASQVGGPPAPSRALPADPPPAPPDPTPPLPPGAAGASAARQQPPPPPKPAPQPRVLQASALPTSPTPRRVSPSIRQAVEGTQLLLPLRGLGDGGVRGVPRMPPPPPPPAGSPPPAPAMRPPQVAAGAAPPPPKPPPPKPPPPEPCAGSDAKPVPSADGVAFVLPAAPPVVPAAQAASGRPFPRSSALLGELRVDAHEHSLSDAVVVRLRAKFRKYDKDDSGRIDASELRELLKEVGFRLTRSRAALLGRALDADGNEQITFKELVLWYDRMVQAACTRMERRQRGWRKWAARLSVALAPPPRVRIAMAWLLMWGVFTGMAFVAVTFSRLIGAEQTRLMLLSWTIAEWQTLVVEEPLIIAISAIIPFIMDRLTSNAYAAEVVNSLWSSTIGACISS</sequence>
<reference evidence="10" key="1">
    <citation type="submission" date="2021-05" db="EMBL/GenBank/DDBJ databases">
        <title>The genome of the haptophyte Pavlova lutheri (Diacronema luteri, Pavlovales) - a model for lipid biosynthesis in eukaryotic algae.</title>
        <authorList>
            <person name="Hulatt C.J."/>
            <person name="Posewitz M.C."/>
        </authorList>
    </citation>
    <scope>NUCLEOTIDE SEQUENCE</scope>
    <source>
        <strain evidence="10">NIVA-4/92</strain>
    </source>
</reference>
<evidence type="ECO:0000256" key="7">
    <source>
        <dbReference type="SAM" id="MobiDB-lite"/>
    </source>
</evidence>
<accession>A0A8J6C3I5</accession>
<dbReference type="SUPFAM" id="SSF47473">
    <property type="entry name" value="EF-hand"/>
    <property type="match status" value="1"/>
</dbReference>
<dbReference type="InterPro" id="IPR002859">
    <property type="entry name" value="PKD/REJ-like"/>
</dbReference>
<dbReference type="PANTHER" id="PTHR46730:SF1">
    <property type="entry name" value="PLAT DOMAIN-CONTAINING PROTEIN"/>
    <property type="match status" value="1"/>
</dbReference>